<dbReference type="Proteomes" id="UP000038802">
    <property type="component" value="Unassembled WGS sequence"/>
</dbReference>
<evidence type="ECO:0000313" key="4">
    <source>
        <dbReference type="Proteomes" id="UP000039021"/>
    </source>
</evidence>
<dbReference type="EMBL" id="CSBK01000687">
    <property type="protein sequence ID" value="COX76211.1"/>
    <property type="molecule type" value="Genomic_DNA"/>
</dbReference>
<evidence type="ECO:0000313" key="3">
    <source>
        <dbReference type="Proteomes" id="UP000038802"/>
    </source>
</evidence>
<evidence type="ECO:0000313" key="2">
    <source>
        <dbReference type="EMBL" id="COX76211.1"/>
    </source>
</evidence>
<accession>A0A0U0TN82</accession>
<evidence type="ECO:0000313" key="1">
    <source>
        <dbReference type="EMBL" id="COV01378.1"/>
    </source>
</evidence>
<protein>
    <submittedName>
        <fullName evidence="1">Uncharacterized protein</fullName>
    </submittedName>
</protein>
<name>A0A0U0TN82_MYCTX</name>
<dbReference type="Proteomes" id="UP000039021">
    <property type="component" value="Unassembled WGS sequence"/>
</dbReference>
<dbReference type="AlphaFoldDB" id="A0A0U0TN82"/>
<reference evidence="1" key="3">
    <citation type="submission" date="2015-03" db="EMBL/GenBank/DDBJ databases">
        <authorList>
            <person name="Murphy D."/>
        </authorList>
    </citation>
    <scope>NUCLEOTIDE SEQUENCE [LARGE SCALE GENOMIC DNA]</scope>
    <source>
        <strain evidence="1">K00500041</strain>
    </source>
</reference>
<gene>
    <name evidence="1" type="ORF">ERS007703_00281</name>
    <name evidence="2" type="ORF">ERS007739_01692</name>
</gene>
<reference evidence="2" key="2">
    <citation type="submission" date="2015-03" db="EMBL/GenBank/DDBJ databases">
        <authorList>
            <consortium name="Pathogen Informatics"/>
            <person name="Murphy D."/>
        </authorList>
    </citation>
    <scope>NUCLEOTIDE SEQUENCE</scope>
    <source>
        <strain evidence="2">N09902308</strain>
    </source>
</reference>
<dbReference type="EMBL" id="CSAE01000017">
    <property type="protein sequence ID" value="COV01378.1"/>
    <property type="molecule type" value="Genomic_DNA"/>
</dbReference>
<sequence>MITCPISRSRSARVLVTAADWASNDPIVGPCPANACSNCSLSALTCSGFSARNSGLNPPIRASRSNAGWVRANGIV</sequence>
<reference evidence="3 4" key="1">
    <citation type="submission" date="2015-03" db="EMBL/GenBank/DDBJ databases">
        <authorList>
            <consortium name="Pathogen Informatics"/>
        </authorList>
    </citation>
    <scope>NUCLEOTIDE SEQUENCE [LARGE SCALE GENOMIC DNA]</scope>
    <source>
        <strain evidence="3">K00500041</strain>
        <strain evidence="4">N09902308</strain>
    </source>
</reference>
<organism evidence="1 3">
    <name type="scientific">Mycobacterium tuberculosis</name>
    <dbReference type="NCBI Taxonomy" id="1773"/>
    <lineage>
        <taxon>Bacteria</taxon>
        <taxon>Bacillati</taxon>
        <taxon>Actinomycetota</taxon>
        <taxon>Actinomycetes</taxon>
        <taxon>Mycobacteriales</taxon>
        <taxon>Mycobacteriaceae</taxon>
        <taxon>Mycobacterium</taxon>
        <taxon>Mycobacterium tuberculosis complex</taxon>
    </lineage>
</organism>
<proteinExistence type="predicted"/>